<evidence type="ECO:0000313" key="2">
    <source>
        <dbReference type="EMBL" id="MQS12841.1"/>
    </source>
</evidence>
<dbReference type="GO" id="GO:0043138">
    <property type="term" value="F:3'-5' DNA helicase activity"/>
    <property type="evidence" value="ECO:0007669"/>
    <property type="project" value="TreeGrafter"/>
</dbReference>
<dbReference type="Gene3D" id="3.40.50.300">
    <property type="entry name" value="P-loop containing nucleotide triphosphate hydrolases"/>
    <property type="match status" value="2"/>
</dbReference>
<evidence type="ECO:0000256" key="1">
    <source>
        <dbReference type="SAM" id="MobiDB-lite"/>
    </source>
</evidence>
<accession>A0A6N7KN56</accession>
<dbReference type="InterPro" id="IPR000212">
    <property type="entry name" value="DNA_helicase_UvrD/REP"/>
</dbReference>
<gene>
    <name evidence="2" type="ORF">F7Q99_11185</name>
</gene>
<dbReference type="GO" id="GO:0003677">
    <property type="term" value="F:DNA binding"/>
    <property type="evidence" value="ECO:0007669"/>
    <property type="project" value="InterPro"/>
</dbReference>
<name>A0A6N7KN56_9ACTN</name>
<evidence type="ECO:0000313" key="3">
    <source>
        <dbReference type="Proteomes" id="UP000450000"/>
    </source>
</evidence>
<dbReference type="InterPro" id="IPR027417">
    <property type="entry name" value="P-loop_NTPase"/>
</dbReference>
<keyword evidence="3" id="KW-1185">Reference proteome</keyword>
<dbReference type="AlphaFoldDB" id="A0A6N7KN56"/>
<dbReference type="GO" id="GO:0005524">
    <property type="term" value="F:ATP binding"/>
    <property type="evidence" value="ECO:0007669"/>
    <property type="project" value="InterPro"/>
</dbReference>
<proteinExistence type="predicted"/>
<dbReference type="Proteomes" id="UP000450000">
    <property type="component" value="Unassembled WGS sequence"/>
</dbReference>
<dbReference type="PANTHER" id="PTHR11070">
    <property type="entry name" value="UVRD / RECB / PCRA DNA HELICASE FAMILY MEMBER"/>
    <property type="match status" value="1"/>
</dbReference>
<dbReference type="SUPFAM" id="SSF52540">
    <property type="entry name" value="P-loop containing nucleoside triphosphate hydrolases"/>
    <property type="match status" value="1"/>
</dbReference>
<dbReference type="GO" id="GO:0000725">
    <property type="term" value="P:recombinational repair"/>
    <property type="evidence" value="ECO:0007669"/>
    <property type="project" value="TreeGrafter"/>
</dbReference>
<protein>
    <submittedName>
        <fullName evidence="2">AAA family ATPase</fullName>
    </submittedName>
</protein>
<sequence>MDPLRPPPGQPGRFAVPANPTTDPLQRERDHLAASRAALRAMREDVQSLDLRDVTGTWVSAAVLQNQIESRIAALADLADTPLFFGRLDYLHAISEEMSEGGGGESFYIGRRHVHDADGDPMVIDWRAPVSQPFYRASRTEPLDVERRRRFGYTGGELTAYEDEHLTDPATETFTGSAGGSTTSALLAAEIEKPRVGPMRDIVATIQPEQDEIVRSDVTGTICVQGAPGTGKTAVGLHRVAYLLYAHRERLARTGTLVIGPNNAFLSYIEQVLPALGELDVAQATVQQLVGHVEVKGEDTAEAARLKGDARMAEVLRRAVRSGITLPTEPCVVVRGSRRWRVPVYELAEIIEELKDRDIRYGAAGEALPQRIAHAVLLKMEQSGEAPDDRVQDAVARNSAVKAVVKQCWPPVDPAKLMLRLLSEPEFLASCAEGVLTAEEQRAVLWPKPGRSVKTARWTASDAVLVDEAADLVQRTPSLGHVVLDEAQDLSPMQYRAVGRRCTTGSATVLGDLAQGTTPWATASWPDALHHLGKPGAHVEELTKGFRVPEEVIAYASRLLPAIAPGLAPATSVREAPGSLTIRHITDGEASEAVIEACLRALENEGSTGLIAADARIPLLAEALTAAGLPHLSPGTETSAEARLTLVPASLAKGLEYDYVVLDEPAAVIAGEPDERTGLRRLYVALTRAVSGLTVLHAEPLPEQLR</sequence>
<feature type="compositionally biased region" description="Pro residues" evidence="1">
    <location>
        <begin position="1"/>
        <end position="10"/>
    </location>
</feature>
<organism evidence="2 3">
    <name type="scientific">Streptomyces kaniharaensis</name>
    <dbReference type="NCBI Taxonomy" id="212423"/>
    <lineage>
        <taxon>Bacteria</taxon>
        <taxon>Bacillati</taxon>
        <taxon>Actinomycetota</taxon>
        <taxon>Actinomycetes</taxon>
        <taxon>Kitasatosporales</taxon>
        <taxon>Streptomycetaceae</taxon>
        <taxon>Streptomyces</taxon>
    </lineage>
</organism>
<feature type="region of interest" description="Disordered" evidence="1">
    <location>
        <begin position="1"/>
        <end position="27"/>
    </location>
</feature>
<dbReference type="EMBL" id="WBOF01000001">
    <property type="protein sequence ID" value="MQS12841.1"/>
    <property type="molecule type" value="Genomic_DNA"/>
</dbReference>
<comment type="caution">
    <text evidence="2">The sequence shown here is derived from an EMBL/GenBank/DDBJ whole genome shotgun (WGS) entry which is preliminary data.</text>
</comment>
<reference evidence="2 3" key="1">
    <citation type="submission" date="2019-09" db="EMBL/GenBank/DDBJ databases">
        <title>Genome Sequences of Streptomyces kaniharaensis ATCC 21070.</title>
        <authorList>
            <person name="Zhu W."/>
            <person name="De Crecy-Lagard V."/>
            <person name="Richards N.G."/>
        </authorList>
    </citation>
    <scope>NUCLEOTIDE SEQUENCE [LARGE SCALE GENOMIC DNA]</scope>
    <source>
        <strain evidence="2 3">SF-557</strain>
    </source>
</reference>
<dbReference type="GO" id="GO:0005829">
    <property type="term" value="C:cytosol"/>
    <property type="evidence" value="ECO:0007669"/>
    <property type="project" value="TreeGrafter"/>
</dbReference>
<dbReference type="PANTHER" id="PTHR11070:SF45">
    <property type="entry name" value="DNA 3'-5' HELICASE"/>
    <property type="match status" value="1"/>
</dbReference>